<keyword evidence="1" id="KW-0269">Exonuclease</keyword>
<reference evidence="1 2" key="1">
    <citation type="journal article" date="2014" name="Genome Announc.">
        <title>Complete Genome Sequence of Bacillus cereus Sensu Lato Bacteriophage Bcp1.</title>
        <authorList>
            <person name="Schuch R."/>
            <person name="Pelzek A.J."/>
            <person name="Fazzini M.M."/>
            <person name="Nelson D.C."/>
            <person name="Fischetti V.A."/>
        </authorList>
    </citation>
    <scope>NUCLEOTIDE SEQUENCE [LARGE SCALE GENOMIC DNA]</scope>
</reference>
<dbReference type="GeneID" id="19487317"/>
<dbReference type="RefSeq" id="YP_009031391.1">
    <property type="nucleotide sequence ID" value="NC_024137.1"/>
</dbReference>
<dbReference type="EMBL" id="KJ451625">
    <property type="protein sequence ID" value="AHN66585.1"/>
    <property type="molecule type" value="Genomic_DNA"/>
</dbReference>
<keyword evidence="2" id="KW-1185">Reference proteome</keyword>
<keyword evidence="1" id="KW-0378">Hydrolase</keyword>
<dbReference type="GO" id="GO:0004527">
    <property type="term" value="F:exonuclease activity"/>
    <property type="evidence" value="ECO:0007669"/>
    <property type="project" value="UniProtKB-KW"/>
</dbReference>
<protein>
    <submittedName>
        <fullName evidence="1">Putative exonuclease II</fullName>
    </submittedName>
</protein>
<keyword evidence="1" id="KW-0540">Nuclease</keyword>
<organism evidence="1 2">
    <name type="scientific">Bacillus phage Bcp1</name>
    <dbReference type="NCBI Taxonomy" id="584892"/>
    <lineage>
        <taxon>Viruses</taxon>
        <taxon>Duplodnaviria</taxon>
        <taxon>Heunggongvirae</taxon>
        <taxon>Uroviricota</taxon>
        <taxon>Caudoviricetes</taxon>
        <taxon>Herelleviridae</taxon>
        <taxon>Bastillevirinae</taxon>
        <taxon>Caeruleovirus</taxon>
        <taxon>Caeruleovirus Bcp1</taxon>
    </lineage>
</organism>
<dbReference type="Proteomes" id="UP000019744">
    <property type="component" value="Segment"/>
</dbReference>
<evidence type="ECO:0000313" key="1">
    <source>
        <dbReference type="EMBL" id="AHN66585.1"/>
    </source>
</evidence>
<gene>
    <name evidence="1" type="ORF">Bcp1_110</name>
</gene>
<sequence>MAKKFVVFGDYHLHNFADYAKPVTATLYGQELEVTRSSSSAC</sequence>
<name>X2JL78_9CAUD</name>
<dbReference type="KEGG" id="vg:19487317"/>
<proteinExistence type="predicted"/>
<accession>X2JL78</accession>
<evidence type="ECO:0000313" key="2">
    <source>
        <dbReference type="Proteomes" id="UP000019744"/>
    </source>
</evidence>